<organism evidence="1 2">
    <name type="scientific">Shouchella xiaoxiensis</name>
    <dbReference type="NCBI Taxonomy" id="766895"/>
    <lineage>
        <taxon>Bacteria</taxon>
        <taxon>Bacillati</taxon>
        <taxon>Bacillota</taxon>
        <taxon>Bacilli</taxon>
        <taxon>Bacillales</taxon>
        <taxon>Bacillaceae</taxon>
        <taxon>Shouchella</taxon>
    </lineage>
</organism>
<name>A0ABS2SQU8_9BACI</name>
<gene>
    <name evidence="1" type="ORF">JOC54_000441</name>
</gene>
<keyword evidence="1" id="KW-0378">Hydrolase</keyword>
<accession>A0ABS2SQU8</accession>
<evidence type="ECO:0000313" key="1">
    <source>
        <dbReference type="EMBL" id="MBM7837210.1"/>
    </source>
</evidence>
<dbReference type="Gene3D" id="1.25.40.10">
    <property type="entry name" value="Tetratricopeptide repeat domain"/>
    <property type="match status" value="1"/>
</dbReference>
<dbReference type="Proteomes" id="UP001179280">
    <property type="component" value="Unassembled WGS sequence"/>
</dbReference>
<dbReference type="EC" id="3.1.-.-" evidence="1"/>
<dbReference type="GO" id="GO:0016787">
    <property type="term" value="F:hydrolase activity"/>
    <property type="evidence" value="ECO:0007669"/>
    <property type="project" value="UniProtKB-KW"/>
</dbReference>
<dbReference type="SUPFAM" id="SSF48452">
    <property type="entry name" value="TPR-like"/>
    <property type="match status" value="1"/>
</dbReference>
<evidence type="ECO:0000313" key="2">
    <source>
        <dbReference type="Proteomes" id="UP001179280"/>
    </source>
</evidence>
<keyword evidence="2" id="KW-1185">Reference proteome</keyword>
<reference evidence="1" key="1">
    <citation type="submission" date="2021-01" db="EMBL/GenBank/DDBJ databases">
        <title>Genomic Encyclopedia of Type Strains, Phase IV (KMG-IV): sequencing the most valuable type-strain genomes for metagenomic binning, comparative biology and taxonomic classification.</title>
        <authorList>
            <person name="Goeker M."/>
        </authorList>
    </citation>
    <scope>NUCLEOTIDE SEQUENCE</scope>
    <source>
        <strain evidence="1">DSM 21943</strain>
    </source>
</reference>
<sequence>MSTKVYGAIEVGAKIVEWHSCIIAHSFDQAILLKDECQHLVRRMETNDKIVAYFSLVDFRHELLFQRKLDGTEEIESVPAEQLGPIEPLLNYLYYFVSGQNEFRNERYRAAIRLFNKAERLLEYVKDDSEEAEFHYYAGYTYYHLNQYPIACSYIENARLIFDRLGYSDKSTSCDVILGGIYSETNYEQKAVELFDKALSHCETEAAKGIVLQAMALNGVRYGQYSKAIDLIEKALELNEHRDNYHGMRSLSILANAYFRNDDFKAGELKLQQAESEASFYNSEEYQARCLANRGLYVNDDLTYVDQAISMLQKRSLDFEVAEVAKEAADVLRKKGEWEKALNYLTIAFDARLNQNSMGVEQS</sequence>
<dbReference type="RefSeq" id="WP_204464082.1">
    <property type="nucleotide sequence ID" value="NZ_JAFBCV010000001.1"/>
</dbReference>
<protein>
    <submittedName>
        <fullName evidence="1">Response regulator aspartate phosphatase B</fullName>
        <ecNumber evidence="1">3.1.-.-</ecNumber>
    </submittedName>
</protein>
<proteinExistence type="predicted"/>
<comment type="caution">
    <text evidence="1">The sequence shown here is derived from an EMBL/GenBank/DDBJ whole genome shotgun (WGS) entry which is preliminary data.</text>
</comment>
<dbReference type="Pfam" id="PF13432">
    <property type="entry name" value="TPR_16"/>
    <property type="match status" value="1"/>
</dbReference>
<dbReference type="EMBL" id="JAFBCV010000001">
    <property type="protein sequence ID" value="MBM7837210.1"/>
    <property type="molecule type" value="Genomic_DNA"/>
</dbReference>
<dbReference type="InterPro" id="IPR019734">
    <property type="entry name" value="TPR_rpt"/>
</dbReference>
<dbReference type="SMART" id="SM00028">
    <property type="entry name" value="TPR"/>
    <property type="match status" value="5"/>
</dbReference>
<dbReference type="InterPro" id="IPR011990">
    <property type="entry name" value="TPR-like_helical_dom_sf"/>
</dbReference>
<dbReference type="Pfam" id="PF18801">
    <property type="entry name" value="RapH_N"/>
    <property type="match status" value="1"/>
</dbReference>